<accession>B4IFF0</accession>
<feature type="transmembrane region" description="Helical" evidence="6">
    <location>
        <begin position="550"/>
        <end position="569"/>
    </location>
</feature>
<sequence length="693" mass="78589">MSDIEDNDGDEYDELSELRQRHKPESQPSVDEAFDLDDLLPTIGEFGKYQKLLVFGICLPACIPCGFCAFNQLFMADTPDDYWCRIPELLDMPLEQRKSLSIPKELDNVELVYSKCYTYGVNWTQLLESGEEDDLTTMEPNASWPLIKCPQGWEYNTSVVWSSIVIDFDLVCDRDIYPTIGLAALNTGGPVGVYLFGLLNDRGGRRLSYFVCLATLLAGSLMTSLSKDFWTWAGSRVIVGLTIPAVYQIPFIICGYLIVWFYDMPLTSLRLQLWELVGENYRSFVTVMTCTFYTSGIMLLSGVTYLERDWVRLSYITSLPFYAYFLYMFVMPESPRWLLMRGRLEEALKILERMAKVNGREFPEAVHLKLEAQIRRDKLKKQKKKMANVGLADLCRTPNMRLKTILITLSWFANETVYLGLSYYGPALGTNQYVSFFLSAVVELPSYLCCWYFMDTWGRRWPLSLSMILGGVACVITVMLPDDAVDETLVLYLVSKALLSASFLIIYPFAGELYPTQVRGIGIGASSYIGGLGLIGIPFITYLGKDNLKLPLVIMGFLSMLGGMTGLRLPETLHHRLPQTIEEGEEFGKNWQLKDCCRCAQKPEILSQPASYENLDVLAGSSTNASEVELELRDSRRVREPAPRIDERTPLDTTASGSGRPVHRPSMKRLVRQMSVMDTQRTHDGTMQLTHWI</sequence>
<keyword evidence="3 6" id="KW-1133">Transmembrane helix</keyword>
<dbReference type="GO" id="GO:0043679">
    <property type="term" value="C:axon terminus"/>
    <property type="evidence" value="ECO:0007669"/>
    <property type="project" value="EnsemblMetazoa"/>
</dbReference>
<dbReference type="Proteomes" id="UP000001292">
    <property type="component" value="Unassembled WGS sequence"/>
</dbReference>
<dbReference type="GO" id="GO:0001504">
    <property type="term" value="P:neurotransmitter uptake"/>
    <property type="evidence" value="ECO:0007669"/>
    <property type="project" value="EnsemblMetazoa"/>
</dbReference>
<feature type="transmembrane region" description="Helical" evidence="6">
    <location>
        <begin position="176"/>
        <end position="195"/>
    </location>
</feature>
<dbReference type="GO" id="GO:0046956">
    <property type="term" value="P:positive phototaxis"/>
    <property type="evidence" value="ECO:0007669"/>
    <property type="project" value="EnsemblMetazoa"/>
</dbReference>
<evidence type="ECO:0000313" key="8">
    <source>
        <dbReference type="EMBL" id="EDW46372.1"/>
    </source>
</evidence>
<feature type="transmembrane region" description="Helical" evidence="6">
    <location>
        <begin position="433"/>
        <end position="454"/>
    </location>
</feature>
<feature type="compositionally biased region" description="Basic and acidic residues" evidence="5">
    <location>
        <begin position="633"/>
        <end position="650"/>
    </location>
</feature>
<dbReference type="GO" id="GO:1905130">
    <property type="term" value="P:carcinine import across plasma membrane"/>
    <property type="evidence" value="ECO:0007669"/>
    <property type="project" value="EnsemblMetazoa"/>
</dbReference>
<name>B4IFF0_DROSE</name>
<dbReference type="InterPro" id="IPR036259">
    <property type="entry name" value="MFS_trans_sf"/>
</dbReference>
<organism evidence="9">
    <name type="scientific">Drosophila sechellia</name>
    <name type="common">Fruit fly</name>
    <dbReference type="NCBI Taxonomy" id="7238"/>
    <lineage>
        <taxon>Eukaryota</taxon>
        <taxon>Metazoa</taxon>
        <taxon>Ecdysozoa</taxon>
        <taxon>Arthropoda</taxon>
        <taxon>Hexapoda</taxon>
        <taxon>Insecta</taxon>
        <taxon>Pterygota</taxon>
        <taxon>Neoptera</taxon>
        <taxon>Endopterygota</taxon>
        <taxon>Diptera</taxon>
        <taxon>Brachycera</taxon>
        <taxon>Muscomorpha</taxon>
        <taxon>Ephydroidea</taxon>
        <taxon>Drosophilidae</taxon>
        <taxon>Drosophila</taxon>
        <taxon>Sophophora</taxon>
    </lineage>
</organism>
<evidence type="ECO:0000256" key="6">
    <source>
        <dbReference type="SAM" id="Phobius"/>
    </source>
</evidence>
<dbReference type="EMBL" id="CH480833">
    <property type="protein sequence ID" value="EDW46372.1"/>
    <property type="molecule type" value="Genomic_DNA"/>
</dbReference>
<keyword evidence="9" id="KW-1185">Reference proteome</keyword>
<evidence type="ECO:0000256" key="3">
    <source>
        <dbReference type="ARBA" id="ARBA00022989"/>
    </source>
</evidence>
<dbReference type="GO" id="GO:1905131">
    <property type="term" value="F:carcinine transmembrane transporter activity"/>
    <property type="evidence" value="ECO:0007669"/>
    <property type="project" value="EnsemblMetazoa"/>
</dbReference>
<feature type="transmembrane region" description="Helical" evidence="6">
    <location>
        <begin position="522"/>
        <end position="544"/>
    </location>
</feature>
<dbReference type="PhylomeDB" id="B4IFF0"/>
<dbReference type="InterPro" id="IPR005828">
    <property type="entry name" value="MFS_sugar_transport-like"/>
</dbReference>
<keyword evidence="2 6" id="KW-0812">Transmembrane</keyword>
<keyword evidence="4 6" id="KW-0472">Membrane</keyword>
<feature type="transmembrane region" description="Helical" evidence="6">
    <location>
        <begin position="492"/>
        <end position="510"/>
    </location>
</feature>
<dbReference type="PANTHER" id="PTHR24064">
    <property type="entry name" value="SOLUTE CARRIER FAMILY 22 MEMBER"/>
    <property type="match status" value="1"/>
</dbReference>
<dbReference type="PROSITE" id="PS50850">
    <property type="entry name" value="MFS"/>
    <property type="match status" value="1"/>
</dbReference>
<dbReference type="FunFam" id="1.20.1250.20:FF:000654">
    <property type="entry name" value="Carcinine transporter"/>
    <property type="match status" value="1"/>
</dbReference>
<comment type="subcellular location">
    <subcellularLocation>
        <location evidence="1">Membrane</location>
        <topology evidence="1">Multi-pass membrane protein</topology>
    </subcellularLocation>
</comment>
<feature type="transmembrane region" description="Helical" evidence="6">
    <location>
        <begin position="312"/>
        <end position="331"/>
    </location>
</feature>
<dbReference type="OMA" id="DDYWCRV"/>
<feature type="transmembrane region" description="Helical" evidence="6">
    <location>
        <begin position="461"/>
        <end position="480"/>
    </location>
</feature>
<dbReference type="Gene3D" id="1.20.1250.20">
    <property type="entry name" value="MFS general substrate transporter like domains"/>
    <property type="match status" value="1"/>
</dbReference>
<feature type="transmembrane region" description="Helical" evidence="6">
    <location>
        <begin position="207"/>
        <end position="225"/>
    </location>
</feature>
<dbReference type="Pfam" id="PF00083">
    <property type="entry name" value="Sugar_tr"/>
    <property type="match status" value="2"/>
</dbReference>
<dbReference type="GO" id="GO:0050908">
    <property type="term" value="P:detection of light stimulus involved in visual perception"/>
    <property type="evidence" value="ECO:0007669"/>
    <property type="project" value="EnsemblMetazoa"/>
</dbReference>
<feature type="transmembrane region" description="Helical" evidence="6">
    <location>
        <begin position="283"/>
        <end position="306"/>
    </location>
</feature>
<evidence type="ECO:0000256" key="5">
    <source>
        <dbReference type="SAM" id="MobiDB-lite"/>
    </source>
</evidence>
<evidence type="ECO:0000256" key="2">
    <source>
        <dbReference type="ARBA" id="ARBA00022692"/>
    </source>
</evidence>
<dbReference type="HOGENOM" id="CLU_001265_33_4_1"/>
<feature type="transmembrane region" description="Helical" evidence="6">
    <location>
        <begin position="404"/>
        <end position="421"/>
    </location>
</feature>
<dbReference type="GO" id="GO:0016020">
    <property type="term" value="C:membrane"/>
    <property type="evidence" value="ECO:0007669"/>
    <property type="project" value="UniProtKB-SubCell"/>
</dbReference>
<dbReference type="STRING" id="7238.B4IFF0"/>
<feature type="domain" description="Major facilitator superfamily (MFS) profile" evidence="7">
    <location>
        <begin position="108"/>
        <end position="574"/>
    </location>
</feature>
<evidence type="ECO:0000256" key="4">
    <source>
        <dbReference type="ARBA" id="ARBA00023136"/>
    </source>
</evidence>
<evidence type="ECO:0000256" key="1">
    <source>
        <dbReference type="ARBA" id="ARBA00004141"/>
    </source>
</evidence>
<dbReference type="SUPFAM" id="SSF103473">
    <property type="entry name" value="MFS general substrate transporter"/>
    <property type="match status" value="1"/>
</dbReference>
<evidence type="ECO:0000313" key="9">
    <source>
        <dbReference type="Proteomes" id="UP000001292"/>
    </source>
</evidence>
<proteinExistence type="predicted"/>
<dbReference type="CDD" id="cd17317">
    <property type="entry name" value="MFS_SLC22"/>
    <property type="match status" value="1"/>
</dbReference>
<feature type="region of interest" description="Disordered" evidence="5">
    <location>
        <begin position="633"/>
        <end position="664"/>
    </location>
</feature>
<gene>
    <name evidence="8" type="primary">Dsec\GM23312</name>
    <name evidence="8" type="ORF">Dsec_GM23312</name>
</gene>
<protein>
    <submittedName>
        <fullName evidence="8">GM23312</fullName>
    </submittedName>
</protein>
<dbReference type="InterPro" id="IPR020846">
    <property type="entry name" value="MFS_dom"/>
</dbReference>
<evidence type="ECO:0000259" key="7">
    <source>
        <dbReference type="PROSITE" id="PS50850"/>
    </source>
</evidence>
<dbReference type="GO" id="GO:0005326">
    <property type="term" value="F:neurotransmitter transmembrane transporter activity"/>
    <property type="evidence" value="ECO:0007669"/>
    <property type="project" value="EnsemblMetazoa"/>
</dbReference>
<feature type="transmembrane region" description="Helical" evidence="6">
    <location>
        <begin position="237"/>
        <end position="262"/>
    </location>
</feature>
<dbReference type="AlphaFoldDB" id="B4IFF0"/>
<reference evidence="8 9" key="1">
    <citation type="journal article" date="2007" name="Nature">
        <title>Evolution of genes and genomes on the Drosophila phylogeny.</title>
        <authorList>
            <consortium name="Drosophila 12 Genomes Consortium"/>
            <person name="Clark A.G."/>
            <person name="Eisen M.B."/>
            <person name="Smith D.R."/>
            <person name="Bergman C.M."/>
            <person name="Oliver B."/>
            <person name="Markow T.A."/>
            <person name="Kaufman T.C."/>
            <person name="Kellis M."/>
            <person name="Gelbart W."/>
            <person name="Iyer V.N."/>
            <person name="Pollard D.A."/>
            <person name="Sackton T.B."/>
            <person name="Larracuente A.M."/>
            <person name="Singh N.D."/>
            <person name="Abad J.P."/>
            <person name="Abt D.N."/>
            <person name="Adryan B."/>
            <person name="Aguade M."/>
            <person name="Akashi H."/>
            <person name="Anderson W.W."/>
            <person name="Aquadro C.F."/>
            <person name="Ardell D.H."/>
            <person name="Arguello R."/>
            <person name="Artieri C.G."/>
            <person name="Barbash D.A."/>
            <person name="Barker D."/>
            <person name="Barsanti P."/>
            <person name="Batterham P."/>
            <person name="Batzoglou S."/>
            <person name="Begun D."/>
            <person name="Bhutkar A."/>
            <person name="Blanco E."/>
            <person name="Bosak S.A."/>
            <person name="Bradley R.K."/>
            <person name="Brand A.D."/>
            <person name="Brent M.R."/>
            <person name="Brooks A.N."/>
            <person name="Brown R.H."/>
            <person name="Butlin R.K."/>
            <person name="Caggese C."/>
            <person name="Calvi B.R."/>
            <person name="Bernardo de Carvalho A."/>
            <person name="Caspi A."/>
            <person name="Castrezana S."/>
            <person name="Celniker S.E."/>
            <person name="Chang J.L."/>
            <person name="Chapple C."/>
            <person name="Chatterji S."/>
            <person name="Chinwalla A."/>
            <person name="Civetta A."/>
            <person name="Clifton S.W."/>
            <person name="Comeron J.M."/>
            <person name="Costello J.C."/>
            <person name="Coyne J.A."/>
            <person name="Daub J."/>
            <person name="David R.G."/>
            <person name="Delcher A.L."/>
            <person name="Delehaunty K."/>
            <person name="Do C.B."/>
            <person name="Ebling H."/>
            <person name="Edwards K."/>
            <person name="Eickbush T."/>
            <person name="Evans J.D."/>
            <person name="Filipski A."/>
            <person name="Findeiss S."/>
            <person name="Freyhult E."/>
            <person name="Fulton L."/>
            <person name="Fulton R."/>
            <person name="Garcia A.C."/>
            <person name="Gardiner A."/>
            <person name="Garfield D.A."/>
            <person name="Garvin B.E."/>
            <person name="Gibson G."/>
            <person name="Gilbert D."/>
            <person name="Gnerre S."/>
            <person name="Godfrey J."/>
            <person name="Good R."/>
            <person name="Gotea V."/>
            <person name="Gravely B."/>
            <person name="Greenberg A.J."/>
            <person name="Griffiths-Jones S."/>
            <person name="Gross S."/>
            <person name="Guigo R."/>
            <person name="Gustafson E.A."/>
            <person name="Haerty W."/>
            <person name="Hahn M.W."/>
            <person name="Halligan D.L."/>
            <person name="Halpern A.L."/>
            <person name="Halter G.M."/>
            <person name="Han M.V."/>
            <person name="Heger A."/>
            <person name="Hillier L."/>
            <person name="Hinrichs A.S."/>
            <person name="Holmes I."/>
            <person name="Hoskins R.A."/>
            <person name="Hubisz M.J."/>
            <person name="Hultmark D."/>
            <person name="Huntley M.A."/>
            <person name="Jaffe D.B."/>
            <person name="Jagadeeshan S."/>
            <person name="Jeck W.R."/>
            <person name="Johnson J."/>
            <person name="Jones C.D."/>
            <person name="Jordan W.C."/>
            <person name="Karpen G.H."/>
            <person name="Kataoka E."/>
            <person name="Keightley P.D."/>
            <person name="Kheradpour P."/>
            <person name="Kirkness E.F."/>
            <person name="Koerich L.B."/>
            <person name="Kristiansen K."/>
            <person name="Kudrna D."/>
            <person name="Kulathinal R.J."/>
            <person name="Kumar S."/>
            <person name="Kwok R."/>
            <person name="Lander E."/>
            <person name="Langley C.H."/>
            <person name="Lapoint R."/>
            <person name="Lazzaro B.P."/>
            <person name="Lee S.J."/>
            <person name="Levesque L."/>
            <person name="Li R."/>
            <person name="Lin C.F."/>
            <person name="Lin M.F."/>
            <person name="Lindblad-Toh K."/>
            <person name="Llopart A."/>
            <person name="Long M."/>
            <person name="Low L."/>
            <person name="Lozovsky E."/>
            <person name="Lu J."/>
            <person name="Luo M."/>
            <person name="Machado C.A."/>
            <person name="Makalowski W."/>
            <person name="Marzo M."/>
            <person name="Matsuda M."/>
            <person name="Matzkin L."/>
            <person name="McAllister B."/>
            <person name="McBride C.S."/>
            <person name="McKernan B."/>
            <person name="McKernan K."/>
            <person name="Mendez-Lago M."/>
            <person name="Minx P."/>
            <person name="Mollenhauer M.U."/>
            <person name="Montooth K."/>
            <person name="Mount S.M."/>
            <person name="Mu X."/>
            <person name="Myers E."/>
            <person name="Negre B."/>
            <person name="Newfeld S."/>
            <person name="Nielsen R."/>
            <person name="Noor M.A."/>
            <person name="O'Grady P."/>
            <person name="Pachter L."/>
            <person name="Papaceit M."/>
            <person name="Parisi M.J."/>
            <person name="Parisi M."/>
            <person name="Parts L."/>
            <person name="Pedersen J.S."/>
            <person name="Pesole G."/>
            <person name="Phillippy A.M."/>
            <person name="Ponting C.P."/>
            <person name="Pop M."/>
            <person name="Porcelli D."/>
            <person name="Powell J.R."/>
            <person name="Prohaska S."/>
            <person name="Pruitt K."/>
            <person name="Puig M."/>
            <person name="Quesneville H."/>
            <person name="Ram K.R."/>
            <person name="Rand D."/>
            <person name="Rasmussen M.D."/>
            <person name="Reed L.K."/>
            <person name="Reenan R."/>
            <person name="Reily A."/>
            <person name="Remington K.A."/>
            <person name="Rieger T.T."/>
            <person name="Ritchie M.G."/>
            <person name="Robin C."/>
            <person name="Rogers Y.H."/>
            <person name="Rohde C."/>
            <person name="Rozas J."/>
            <person name="Rubenfield M.J."/>
            <person name="Ruiz A."/>
            <person name="Russo S."/>
            <person name="Salzberg S.L."/>
            <person name="Sanchez-Gracia A."/>
            <person name="Saranga D.J."/>
            <person name="Sato H."/>
            <person name="Schaeffer S.W."/>
            <person name="Schatz M.C."/>
            <person name="Schlenke T."/>
            <person name="Schwartz R."/>
            <person name="Segarra C."/>
            <person name="Singh R.S."/>
            <person name="Sirot L."/>
            <person name="Sirota M."/>
            <person name="Sisneros N.B."/>
            <person name="Smith C.D."/>
            <person name="Smith T.F."/>
            <person name="Spieth J."/>
            <person name="Stage D.E."/>
            <person name="Stark A."/>
            <person name="Stephan W."/>
            <person name="Strausberg R.L."/>
            <person name="Strempel S."/>
            <person name="Sturgill D."/>
            <person name="Sutton G."/>
            <person name="Sutton G.G."/>
            <person name="Tao W."/>
            <person name="Teichmann S."/>
            <person name="Tobari Y.N."/>
            <person name="Tomimura Y."/>
            <person name="Tsolas J.M."/>
            <person name="Valente V.L."/>
            <person name="Venter E."/>
            <person name="Venter J.C."/>
            <person name="Vicario S."/>
            <person name="Vieira F.G."/>
            <person name="Vilella A.J."/>
            <person name="Villasante A."/>
            <person name="Walenz B."/>
            <person name="Wang J."/>
            <person name="Wasserman M."/>
            <person name="Watts T."/>
            <person name="Wilson D."/>
            <person name="Wilson R.K."/>
            <person name="Wing R.A."/>
            <person name="Wolfner M.F."/>
            <person name="Wong A."/>
            <person name="Wong G.K."/>
            <person name="Wu C.I."/>
            <person name="Wu G."/>
            <person name="Yamamoto D."/>
            <person name="Yang H.P."/>
            <person name="Yang S.P."/>
            <person name="Yorke J.A."/>
            <person name="Yoshida K."/>
            <person name="Zdobnov E."/>
            <person name="Zhang P."/>
            <person name="Zhang Y."/>
            <person name="Zimin A.V."/>
            <person name="Baldwin J."/>
            <person name="Abdouelleil A."/>
            <person name="Abdulkadir J."/>
            <person name="Abebe A."/>
            <person name="Abera B."/>
            <person name="Abreu J."/>
            <person name="Acer S.C."/>
            <person name="Aftuck L."/>
            <person name="Alexander A."/>
            <person name="An P."/>
            <person name="Anderson E."/>
            <person name="Anderson S."/>
            <person name="Arachi H."/>
            <person name="Azer M."/>
            <person name="Bachantsang P."/>
            <person name="Barry A."/>
            <person name="Bayul T."/>
            <person name="Berlin A."/>
            <person name="Bessette D."/>
            <person name="Bloom T."/>
            <person name="Blye J."/>
            <person name="Boguslavskiy L."/>
            <person name="Bonnet C."/>
            <person name="Boukhgalter B."/>
            <person name="Bourzgui I."/>
            <person name="Brown A."/>
            <person name="Cahill P."/>
            <person name="Channer S."/>
            <person name="Cheshatsang Y."/>
            <person name="Chuda L."/>
            <person name="Citroen M."/>
            <person name="Collymore A."/>
            <person name="Cooke P."/>
            <person name="Costello M."/>
            <person name="D'Aco K."/>
            <person name="Daza R."/>
            <person name="De Haan G."/>
            <person name="DeGray S."/>
            <person name="DeMaso C."/>
            <person name="Dhargay N."/>
            <person name="Dooley K."/>
            <person name="Dooley E."/>
            <person name="Doricent M."/>
            <person name="Dorje P."/>
            <person name="Dorjee K."/>
            <person name="Dupes A."/>
            <person name="Elong R."/>
            <person name="Falk J."/>
            <person name="Farina A."/>
            <person name="Faro S."/>
            <person name="Ferguson D."/>
            <person name="Fisher S."/>
            <person name="Foley C.D."/>
            <person name="Franke A."/>
            <person name="Friedrich D."/>
            <person name="Gadbois L."/>
            <person name="Gearin G."/>
            <person name="Gearin C.R."/>
            <person name="Giannoukos G."/>
            <person name="Goode T."/>
            <person name="Graham J."/>
            <person name="Grandbois E."/>
            <person name="Grewal S."/>
            <person name="Gyaltsen K."/>
            <person name="Hafez N."/>
            <person name="Hagos B."/>
            <person name="Hall J."/>
            <person name="Henson C."/>
            <person name="Hollinger A."/>
            <person name="Honan T."/>
            <person name="Huard M.D."/>
            <person name="Hughes L."/>
            <person name="Hurhula B."/>
            <person name="Husby M.E."/>
            <person name="Kamat A."/>
            <person name="Kanga B."/>
            <person name="Kashin S."/>
            <person name="Khazanovich D."/>
            <person name="Kisner P."/>
            <person name="Lance K."/>
            <person name="Lara M."/>
            <person name="Lee W."/>
            <person name="Lennon N."/>
            <person name="Letendre F."/>
            <person name="LeVine R."/>
            <person name="Lipovsky A."/>
            <person name="Liu X."/>
            <person name="Liu J."/>
            <person name="Liu S."/>
            <person name="Lokyitsang T."/>
            <person name="Lokyitsang Y."/>
            <person name="Lubonja R."/>
            <person name="Lui A."/>
            <person name="MacDonald P."/>
            <person name="Magnisalis V."/>
            <person name="Maru K."/>
            <person name="Matthews C."/>
            <person name="McCusker W."/>
            <person name="McDonough S."/>
            <person name="Mehta T."/>
            <person name="Meldrim J."/>
            <person name="Meneus L."/>
            <person name="Mihai O."/>
            <person name="Mihalev A."/>
            <person name="Mihova T."/>
            <person name="Mittelman R."/>
            <person name="Mlenga V."/>
            <person name="Montmayeur A."/>
            <person name="Mulrain L."/>
            <person name="Navidi A."/>
            <person name="Naylor J."/>
            <person name="Negash T."/>
            <person name="Nguyen T."/>
            <person name="Nguyen N."/>
            <person name="Nicol R."/>
            <person name="Norbu C."/>
            <person name="Norbu N."/>
            <person name="Novod N."/>
            <person name="O'Neill B."/>
            <person name="Osman S."/>
            <person name="Markiewicz E."/>
            <person name="Oyono O.L."/>
            <person name="Patti C."/>
            <person name="Phunkhang P."/>
            <person name="Pierre F."/>
            <person name="Priest M."/>
            <person name="Raghuraman S."/>
            <person name="Rege F."/>
            <person name="Reyes R."/>
            <person name="Rise C."/>
            <person name="Rogov P."/>
            <person name="Ross K."/>
            <person name="Ryan E."/>
            <person name="Settipalli S."/>
            <person name="Shea T."/>
            <person name="Sherpa N."/>
            <person name="Shi L."/>
            <person name="Shih D."/>
            <person name="Sparrow T."/>
            <person name="Spaulding J."/>
            <person name="Stalker J."/>
            <person name="Stange-Thomann N."/>
            <person name="Stavropoulos S."/>
            <person name="Stone C."/>
            <person name="Strader C."/>
            <person name="Tesfaye S."/>
            <person name="Thomson T."/>
            <person name="Thoulutsang Y."/>
            <person name="Thoulutsang D."/>
            <person name="Topham K."/>
            <person name="Topping I."/>
            <person name="Tsamla T."/>
            <person name="Vassiliev H."/>
            <person name="Vo A."/>
            <person name="Wangchuk T."/>
            <person name="Wangdi T."/>
            <person name="Weiand M."/>
            <person name="Wilkinson J."/>
            <person name="Wilson A."/>
            <person name="Yadav S."/>
            <person name="Young G."/>
            <person name="Yu Q."/>
            <person name="Zembek L."/>
            <person name="Zhong D."/>
            <person name="Zimmer A."/>
            <person name="Zwirko Z."/>
            <person name="Jaffe D.B."/>
            <person name="Alvarez P."/>
            <person name="Brockman W."/>
            <person name="Butler J."/>
            <person name="Chin C."/>
            <person name="Gnerre S."/>
            <person name="Grabherr M."/>
            <person name="Kleber M."/>
            <person name="Mauceli E."/>
            <person name="MacCallum I."/>
        </authorList>
    </citation>
    <scope>NUCLEOTIDE SEQUENCE [LARGE SCALE GENOMIC DNA]</scope>
    <source>
        <strain evidence="9">Rob3c / Tucson 14021-0248.25</strain>
    </source>
</reference>